<feature type="domain" description="Phosphatase tensin-type" evidence="3">
    <location>
        <begin position="139"/>
        <end position="308"/>
    </location>
</feature>
<feature type="compositionally biased region" description="Pro residues" evidence="2">
    <location>
        <begin position="500"/>
        <end position="509"/>
    </location>
</feature>
<feature type="region of interest" description="Disordered" evidence="2">
    <location>
        <begin position="487"/>
        <end position="572"/>
    </location>
</feature>
<sequence>MSLVASMRGAYRVATGQMVRIEGLKNDQKYNGKAGVVLNENCGKPTCVVLLASGDKLLCRKNNLRPMGPTPEDVKGSKKESLEEEDYGLIQVPNSPVTMPSPEGEGEPPAIEKGREEREESGQVAIGSRPTLMRVLERLIPNSYTSELKLNRITPRLLTVGLAAAKGKGVGKKVGEWLRENCGKGRFMVYNLTKSAYDYSNLDFRVVHYPSPVFPTLPANKMLGLCKSISSWLALDAQHVAVLQCRTGRGRSACAAACYLHYSHRFRFPNIERALAHVARVRGIPLRKLINPTQKRFARYFSLLLKRLKRSKSAESKNPGIPKKPNETIPSLRLDRIIINVAPEVEKGGIRPVVQVFSEEKMVYDGISSSFESGQGMETLLNAGSTGKVEIGAQVSGPFLVRLCHLPTQSIAHKPSASAENLDQKKNEINESAPLRAPCLVRVGLDTEFLSTGVERLGVGKVDVAFSAVRRLSPEFFLDLIFSTPPTPPIQQNSNKSYIPSPPSPPPRRSPSKFTNSSPTPLSKPRLEDKSEKNGPRYEIRYYRPAPTNRRPCKPTPPHVSGGSREGPHVSR</sequence>
<dbReference type="InterPro" id="IPR029021">
    <property type="entry name" value="Prot-tyrosine_phosphatase-like"/>
</dbReference>
<evidence type="ECO:0000313" key="4">
    <source>
        <dbReference type="EMBL" id="CAD8441459.1"/>
    </source>
</evidence>
<dbReference type="AlphaFoldDB" id="A0A7S0GWK7"/>
<dbReference type="GO" id="GO:0005829">
    <property type="term" value="C:cytosol"/>
    <property type="evidence" value="ECO:0007669"/>
    <property type="project" value="TreeGrafter"/>
</dbReference>
<name>A0A7S0GWK7_9EUKA</name>
<dbReference type="GO" id="GO:0016314">
    <property type="term" value="F:phosphatidylinositol-3,4,5-trisphosphate 3-phosphatase activity"/>
    <property type="evidence" value="ECO:0007669"/>
    <property type="project" value="TreeGrafter"/>
</dbReference>
<protein>
    <recommendedName>
        <fullName evidence="3">Phosphatase tensin-type domain-containing protein</fullName>
    </recommendedName>
</protein>
<keyword evidence="1" id="KW-0378">Hydrolase</keyword>
<gene>
    <name evidence="4" type="ORF">LAMO00422_LOCUS6294</name>
</gene>
<feature type="region of interest" description="Disordered" evidence="2">
    <location>
        <begin position="92"/>
        <end position="125"/>
    </location>
</feature>
<evidence type="ECO:0000256" key="1">
    <source>
        <dbReference type="ARBA" id="ARBA00022801"/>
    </source>
</evidence>
<accession>A0A7S0GWK7</accession>
<dbReference type="InterPro" id="IPR029023">
    <property type="entry name" value="Tensin_phosphatase"/>
</dbReference>
<feature type="compositionally biased region" description="Basic and acidic residues" evidence="2">
    <location>
        <begin position="110"/>
        <end position="121"/>
    </location>
</feature>
<dbReference type="InterPro" id="IPR051281">
    <property type="entry name" value="Dual-spec_lipid-protein_phosph"/>
</dbReference>
<feature type="compositionally biased region" description="Basic and acidic residues" evidence="2">
    <location>
        <begin position="525"/>
        <end position="542"/>
    </location>
</feature>
<dbReference type="PROSITE" id="PS51181">
    <property type="entry name" value="PPASE_TENSIN"/>
    <property type="match status" value="1"/>
</dbReference>
<evidence type="ECO:0000259" key="3">
    <source>
        <dbReference type="PROSITE" id="PS51181"/>
    </source>
</evidence>
<organism evidence="4">
    <name type="scientific">Amorphochlora amoebiformis</name>
    <dbReference type="NCBI Taxonomy" id="1561963"/>
    <lineage>
        <taxon>Eukaryota</taxon>
        <taxon>Sar</taxon>
        <taxon>Rhizaria</taxon>
        <taxon>Cercozoa</taxon>
        <taxon>Chlorarachniophyceae</taxon>
        <taxon>Amorphochlora</taxon>
    </lineage>
</organism>
<dbReference type="SUPFAM" id="SSF52799">
    <property type="entry name" value="(Phosphotyrosine protein) phosphatases II"/>
    <property type="match status" value="1"/>
</dbReference>
<evidence type="ECO:0000256" key="2">
    <source>
        <dbReference type="SAM" id="MobiDB-lite"/>
    </source>
</evidence>
<dbReference type="Gene3D" id="2.60.40.1110">
    <property type="match status" value="1"/>
</dbReference>
<dbReference type="Gene3D" id="3.90.190.10">
    <property type="entry name" value="Protein tyrosine phosphatase superfamily"/>
    <property type="match status" value="1"/>
</dbReference>
<dbReference type="PANTHER" id="PTHR12305">
    <property type="entry name" value="PHOSPHATASE WITH HOMOLOGY TO TENSIN"/>
    <property type="match status" value="1"/>
</dbReference>
<proteinExistence type="predicted"/>
<dbReference type="PANTHER" id="PTHR12305:SF94">
    <property type="entry name" value="PHOSPHATIDYLINOSITOL-3,4,5-TRISPHOSPHATE 3-PHOSPHATASE"/>
    <property type="match status" value="1"/>
</dbReference>
<dbReference type="EMBL" id="HBEM01009020">
    <property type="protein sequence ID" value="CAD8441459.1"/>
    <property type="molecule type" value="Transcribed_RNA"/>
</dbReference>
<reference evidence="4" key="1">
    <citation type="submission" date="2021-01" db="EMBL/GenBank/DDBJ databases">
        <authorList>
            <person name="Corre E."/>
            <person name="Pelletier E."/>
            <person name="Niang G."/>
            <person name="Scheremetjew M."/>
            <person name="Finn R."/>
            <person name="Kale V."/>
            <person name="Holt S."/>
            <person name="Cochrane G."/>
            <person name="Meng A."/>
            <person name="Brown T."/>
            <person name="Cohen L."/>
        </authorList>
    </citation>
    <scope>NUCLEOTIDE SEQUENCE</scope>
    <source>
        <strain evidence="4">CCMP2058</strain>
    </source>
</reference>